<dbReference type="Pfam" id="PF00560">
    <property type="entry name" value="LRR_1"/>
    <property type="match status" value="4"/>
</dbReference>
<keyword evidence="3" id="KW-1003">Cell membrane</keyword>
<evidence type="ECO:0000256" key="3">
    <source>
        <dbReference type="ARBA" id="ARBA00022475"/>
    </source>
</evidence>
<evidence type="ECO:0000313" key="14">
    <source>
        <dbReference type="EMBL" id="CAK7353556.1"/>
    </source>
</evidence>
<keyword evidence="5" id="KW-0812">Transmembrane</keyword>
<name>A0AAV1SNL2_9ROSI</name>
<feature type="chain" id="PRO_5043886527" description="Leucine-rich repeat-containing N-terminal plant-type domain-containing protein" evidence="12">
    <location>
        <begin position="23"/>
        <end position="673"/>
    </location>
</feature>
<sequence length="673" mass="75067">MEPYSLFQFMFIISLVCSPSLFHVLVTSTSISSRPPLCHGDERSSLLQFKKSLFIIDEEACVLNDPFAYPKIESWNVRGEQTSTDCCLWDGVECDVITGHVIGIDLSSSCLFGSINSSSSLFHLVQLSKLNLAWNHFNYSHIPSSFGYLSKLTSLNLSGSFFSGQIPSNISDLSVLSSLDLSMNDKLKLENPDFISLVQNLTSIEVLHLNSVDISSTVPDILANSSFLASLDLKDCGLYGKFPTRILQLPKLDNLRLSNNPNLEGHLPQFYFNSPLRLLSLSNTSFSGELPASIGNLNSLIHLYLGGCKFTGRFPSSLGNLTKLEVISLSLNSFDAQNASSLLWVGKMTKLTSLDLNAANLYGEIPSSLANLTQLSVLYLAINLLTGPILSLLQNLTQLTVLELSSNRFHGQIPKSIFQLKNLEDLNLHTNEFNGIVELDMFLNLKKLQAFDLSYNNISLLVNSSSNATFQKFSFIGLGLCNLMEFPYFLRHQDKLEFLDLSNNNIGGQIPKWFFNISTDTLMFLNLQNNFLTSFEGNQVVFLWDKLCEIHLDNNMLQASLPLPPSSIEVYSIGGNNFTGEISPSFCNLTSLHVFVVDDNNLSGKLPSYFQDQTRKNEERKRRQTQKLNILAKIANVGDICENLRIRVSDSDMGKREGIGWTGMYYKKLVIQG</sequence>
<dbReference type="InterPro" id="IPR003591">
    <property type="entry name" value="Leu-rich_rpt_typical-subtyp"/>
</dbReference>
<proteinExistence type="inferred from homology"/>
<organism evidence="14 15">
    <name type="scientific">Dovyalis caffra</name>
    <dbReference type="NCBI Taxonomy" id="77055"/>
    <lineage>
        <taxon>Eukaryota</taxon>
        <taxon>Viridiplantae</taxon>
        <taxon>Streptophyta</taxon>
        <taxon>Embryophyta</taxon>
        <taxon>Tracheophyta</taxon>
        <taxon>Spermatophyta</taxon>
        <taxon>Magnoliopsida</taxon>
        <taxon>eudicotyledons</taxon>
        <taxon>Gunneridae</taxon>
        <taxon>Pentapetalae</taxon>
        <taxon>rosids</taxon>
        <taxon>fabids</taxon>
        <taxon>Malpighiales</taxon>
        <taxon>Salicaceae</taxon>
        <taxon>Flacourtieae</taxon>
        <taxon>Dovyalis</taxon>
    </lineage>
</organism>
<dbReference type="InterPro" id="IPR032675">
    <property type="entry name" value="LRR_dom_sf"/>
</dbReference>
<comment type="similarity">
    <text evidence="2">Belongs to the RLP family.</text>
</comment>
<evidence type="ECO:0000256" key="7">
    <source>
        <dbReference type="ARBA" id="ARBA00022737"/>
    </source>
</evidence>
<dbReference type="FunFam" id="3.80.10.10:FF:000095">
    <property type="entry name" value="LRR receptor-like serine/threonine-protein kinase GSO1"/>
    <property type="match status" value="1"/>
</dbReference>
<evidence type="ECO:0000256" key="10">
    <source>
        <dbReference type="ARBA" id="ARBA00023170"/>
    </source>
</evidence>
<accession>A0AAV1SNL2</accession>
<evidence type="ECO:0000256" key="9">
    <source>
        <dbReference type="ARBA" id="ARBA00023136"/>
    </source>
</evidence>
<dbReference type="SUPFAM" id="SSF52047">
    <property type="entry name" value="RNI-like"/>
    <property type="match status" value="1"/>
</dbReference>
<keyword evidence="6 12" id="KW-0732">Signal</keyword>
<dbReference type="Gene3D" id="3.80.10.10">
    <property type="entry name" value="Ribonuclease Inhibitor"/>
    <property type="match status" value="6"/>
</dbReference>
<keyword evidence="4" id="KW-0433">Leucine-rich repeat</keyword>
<dbReference type="Proteomes" id="UP001314170">
    <property type="component" value="Unassembled WGS sequence"/>
</dbReference>
<dbReference type="InterPro" id="IPR046956">
    <property type="entry name" value="RLP23-like"/>
</dbReference>
<keyword evidence="7" id="KW-0677">Repeat</keyword>
<evidence type="ECO:0000256" key="5">
    <source>
        <dbReference type="ARBA" id="ARBA00022692"/>
    </source>
</evidence>
<dbReference type="EMBL" id="CAWUPB010001194">
    <property type="protein sequence ID" value="CAK7353556.1"/>
    <property type="molecule type" value="Genomic_DNA"/>
</dbReference>
<evidence type="ECO:0000256" key="1">
    <source>
        <dbReference type="ARBA" id="ARBA00004251"/>
    </source>
</evidence>
<gene>
    <name evidence="14" type="ORF">DCAF_LOCUS24789</name>
</gene>
<comment type="subcellular location">
    <subcellularLocation>
        <location evidence="1">Cell membrane</location>
        <topology evidence="1">Single-pass type I membrane protein</topology>
    </subcellularLocation>
</comment>
<feature type="signal peptide" evidence="12">
    <location>
        <begin position="1"/>
        <end position="22"/>
    </location>
</feature>
<dbReference type="InterPro" id="IPR001611">
    <property type="entry name" value="Leu-rich_rpt"/>
</dbReference>
<dbReference type="AlphaFoldDB" id="A0AAV1SNL2"/>
<reference evidence="14 15" key="1">
    <citation type="submission" date="2024-01" db="EMBL/GenBank/DDBJ databases">
        <authorList>
            <person name="Waweru B."/>
        </authorList>
    </citation>
    <scope>NUCLEOTIDE SEQUENCE [LARGE SCALE GENOMIC DNA]</scope>
</reference>
<feature type="domain" description="Leucine-rich repeat-containing N-terminal plant-type" evidence="13">
    <location>
        <begin position="40"/>
        <end position="95"/>
    </location>
</feature>
<dbReference type="Pfam" id="PF08263">
    <property type="entry name" value="LRRNT_2"/>
    <property type="match status" value="1"/>
</dbReference>
<keyword evidence="15" id="KW-1185">Reference proteome</keyword>
<evidence type="ECO:0000256" key="6">
    <source>
        <dbReference type="ARBA" id="ARBA00022729"/>
    </source>
</evidence>
<dbReference type="Pfam" id="PF13855">
    <property type="entry name" value="LRR_8"/>
    <property type="match status" value="1"/>
</dbReference>
<evidence type="ECO:0000256" key="12">
    <source>
        <dbReference type="SAM" id="SignalP"/>
    </source>
</evidence>
<evidence type="ECO:0000259" key="13">
    <source>
        <dbReference type="Pfam" id="PF08263"/>
    </source>
</evidence>
<evidence type="ECO:0000256" key="4">
    <source>
        <dbReference type="ARBA" id="ARBA00022614"/>
    </source>
</evidence>
<comment type="caution">
    <text evidence="14">The sequence shown here is derived from an EMBL/GenBank/DDBJ whole genome shotgun (WGS) entry which is preliminary data.</text>
</comment>
<protein>
    <recommendedName>
        <fullName evidence="13">Leucine-rich repeat-containing N-terminal plant-type domain-containing protein</fullName>
    </recommendedName>
</protein>
<keyword evidence="9" id="KW-0472">Membrane</keyword>
<keyword evidence="11" id="KW-0325">Glycoprotein</keyword>
<dbReference type="PANTHER" id="PTHR48061">
    <property type="entry name" value="LEUCINE-RICH REPEAT RECEPTOR PROTEIN KINASE EMS1-LIKE-RELATED"/>
    <property type="match status" value="1"/>
</dbReference>
<keyword evidence="8" id="KW-1133">Transmembrane helix</keyword>
<evidence type="ECO:0000256" key="2">
    <source>
        <dbReference type="ARBA" id="ARBA00009592"/>
    </source>
</evidence>
<keyword evidence="10" id="KW-0675">Receptor</keyword>
<dbReference type="GO" id="GO:0005886">
    <property type="term" value="C:plasma membrane"/>
    <property type="evidence" value="ECO:0007669"/>
    <property type="project" value="UniProtKB-SubCell"/>
</dbReference>
<dbReference type="PANTHER" id="PTHR48061:SF12">
    <property type="entry name" value="DISEASE RESISTANCE LIKE PROTEIN"/>
    <property type="match status" value="1"/>
</dbReference>
<evidence type="ECO:0000256" key="8">
    <source>
        <dbReference type="ARBA" id="ARBA00022989"/>
    </source>
</evidence>
<dbReference type="SMART" id="SM00369">
    <property type="entry name" value="LRR_TYP"/>
    <property type="match status" value="4"/>
</dbReference>
<evidence type="ECO:0000256" key="11">
    <source>
        <dbReference type="ARBA" id="ARBA00023180"/>
    </source>
</evidence>
<evidence type="ECO:0000313" key="15">
    <source>
        <dbReference type="Proteomes" id="UP001314170"/>
    </source>
</evidence>
<dbReference type="InterPro" id="IPR013210">
    <property type="entry name" value="LRR_N_plant-typ"/>
</dbReference>